<dbReference type="Pfam" id="PF09339">
    <property type="entry name" value="HTH_IclR"/>
    <property type="match status" value="1"/>
</dbReference>
<proteinExistence type="predicted"/>
<dbReference type="PANTHER" id="PTHR30136:SF35">
    <property type="entry name" value="HTH-TYPE TRANSCRIPTIONAL REGULATOR RV1719"/>
    <property type="match status" value="1"/>
</dbReference>
<dbReference type="RefSeq" id="WP_216548410.1">
    <property type="nucleotide sequence ID" value="NZ_JAHLQO010000001.1"/>
</dbReference>
<dbReference type="PROSITE" id="PS51077">
    <property type="entry name" value="HTH_ICLR"/>
    <property type="match status" value="1"/>
</dbReference>
<dbReference type="Pfam" id="PF01614">
    <property type="entry name" value="IclR_C"/>
    <property type="match status" value="1"/>
</dbReference>
<accession>A0ABS6FH66</accession>
<gene>
    <name evidence="5" type="ORF">KQI68_01950</name>
</gene>
<feature type="domain" description="HTH iclR-type" evidence="3">
    <location>
        <begin position="2"/>
        <end position="64"/>
    </location>
</feature>
<sequence>MIQSLVKAANVLEALKDANRELTIAEISEILNIPPSTCHRILSTLINVGYVTKNKRTPLYTLGPALISLGMKASSNIDPGEVEKEVLKKLSDKTMEDAFLIIKSGDKGLVLAKSEGKHSLKIVENFGLEIELHKGAIRKTVLAFQPKEYIDYYLDRDLESYLSESVDREKLRKELEQIREDKISISDSEYIRDAIGIGAPVFNHKSELVGAIGVVVPKERVDEKIKKDYIDAVKSCSIEFSKKLGYSFK</sequence>
<name>A0ABS6FH66_9FIRM</name>
<feature type="coiled-coil region" evidence="2">
    <location>
        <begin position="161"/>
        <end position="188"/>
    </location>
</feature>
<dbReference type="EMBL" id="JAHLQO010000001">
    <property type="protein sequence ID" value="MBU5668596.1"/>
    <property type="molecule type" value="Genomic_DNA"/>
</dbReference>
<dbReference type="CDD" id="cd00090">
    <property type="entry name" value="HTH_ARSR"/>
    <property type="match status" value="1"/>
</dbReference>
<dbReference type="PANTHER" id="PTHR30136">
    <property type="entry name" value="HELIX-TURN-HELIX TRANSCRIPTIONAL REGULATOR, ICLR FAMILY"/>
    <property type="match status" value="1"/>
</dbReference>
<evidence type="ECO:0000313" key="6">
    <source>
        <dbReference type="Proteomes" id="UP000783742"/>
    </source>
</evidence>
<evidence type="ECO:0000256" key="1">
    <source>
        <dbReference type="ARBA" id="ARBA00023125"/>
    </source>
</evidence>
<dbReference type="InterPro" id="IPR050707">
    <property type="entry name" value="HTH_MetabolicPath_Reg"/>
</dbReference>
<dbReference type="InterPro" id="IPR011991">
    <property type="entry name" value="ArsR-like_HTH"/>
</dbReference>
<dbReference type="InterPro" id="IPR014757">
    <property type="entry name" value="Tscrpt_reg_IclR_C"/>
</dbReference>
<keyword evidence="2" id="KW-0175">Coiled coil</keyword>
<evidence type="ECO:0000256" key="2">
    <source>
        <dbReference type="SAM" id="Coils"/>
    </source>
</evidence>
<evidence type="ECO:0000313" key="5">
    <source>
        <dbReference type="EMBL" id="MBU5668596.1"/>
    </source>
</evidence>
<keyword evidence="6" id="KW-1185">Reference proteome</keyword>
<comment type="caution">
    <text evidence="5">The sequence shown here is derived from an EMBL/GenBank/DDBJ whole genome shotgun (WGS) entry which is preliminary data.</text>
</comment>
<evidence type="ECO:0000259" key="4">
    <source>
        <dbReference type="PROSITE" id="PS51078"/>
    </source>
</evidence>
<evidence type="ECO:0000259" key="3">
    <source>
        <dbReference type="PROSITE" id="PS51077"/>
    </source>
</evidence>
<dbReference type="SMART" id="SM00346">
    <property type="entry name" value="HTH_ICLR"/>
    <property type="match status" value="1"/>
</dbReference>
<keyword evidence="1" id="KW-0238">DNA-binding</keyword>
<dbReference type="PROSITE" id="PS51078">
    <property type="entry name" value="ICLR_ED"/>
    <property type="match status" value="1"/>
</dbReference>
<organism evidence="5 6">
    <name type="scientific">Peptoniphilus ovalis</name>
    <dbReference type="NCBI Taxonomy" id="2841503"/>
    <lineage>
        <taxon>Bacteria</taxon>
        <taxon>Bacillati</taxon>
        <taxon>Bacillota</taxon>
        <taxon>Tissierellia</taxon>
        <taxon>Tissierellales</taxon>
        <taxon>Peptoniphilaceae</taxon>
        <taxon>Peptoniphilus</taxon>
    </lineage>
</organism>
<dbReference type="Proteomes" id="UP000783742">
    <property type="component" value="Unassembled WGS sequence"/>
</dbReference>
<protein>
    <submittedName>
        <fullName evidence="5">IclR family transcriptional regulator</fullName>
    </submittedName>
</protein>
<feature type="domain" description="IclR-ED" evidence="4">
    <location>
        <begin position="65"/>
        <end position="246"/>
    </location>
</feature>
<dbReference type="InterPro" id="IPR005471">
    <property type="entry name" value="Tscrpt_reg_IclR_N"/>
</dbReference>
<reference evidence="5 6" key="1">
    <citation type="submission" date="2021-06" db="EMBL/GenBank/DDBJ databases">
        <authorList>
            <person name="Sun Q."/>
            <person name="Li D."/>
        </authorList>
    </citation>
    <scope>NUCLEOTIDE SEQUENCE [LARGE SCALE GENOMIC DNA]</scope>
    <source>
        <strain evidence="5 6">MSJ-1</strain>
    </source>
</reference>